<reference evidence="1 2" key="1">
    <citation type="submission" date="2012-04" db="EMBL/GenBank/DDBJ databases">
        <authorList>
            <person name="Harkins D.M."/>
            <person name="Madupu R."/>
            <person name="Durkin A.S."/>
            <person name="Torralba M."/>
            <person name="Methe B."/>
            <person name="Sutton G.G."/>
            <person name="Nelson K.E."/>
        </authorList>
    </citation>
    <scope>NUCLEOTIDE SEQUENCE [LARGE SCALE GENOMIC DNA]</scope>
    <source>
        <strain evidence="1 2">VK64</strain>
    </source>
</reference>
<evidence type="ECO:0000313" key="2">
    <source>
        <dbReference type="Proteomes" id="UP000004473"/>
    </source>
</evidence>
<gene>
    <name evidence="1" type="ORF">HMPREF1051_1517</name>
</gene>
<organism evidence="1 2">
    <name type="scientific">Neisseria sicca VK64</name>
    <dbReference type="NCBI Taxonomy" id="1095748"/>
    <lineage>
        <taxon>Bacteria</taxon>
        <taxon>Pseudomonadati</taxon>
        <taxon>Pseudomonadota</taxon>
        <taxon>Betaproteobacteria</taxon>
        <taxon>Neisseriales</taxon>
        <taxon>Neisseriaceae</taxon>
        <taxon>Neisseria</taxon>
    </lineage>
</organism>
<dbReference type="EMBL" id="AJMT01000163">
    <property type="protein sequence ID" value="EIG26407.1"/>
    <property type="molecule type" value="Genomic_DNA"/>
</dbReference>
<dbReference type="Proteomes" id="UP000004473">
    <property type="component" value="Unassembled WGS sequence"/>
</dbReference>
<evidence type="ECO:0000313" key="1">
    <source>
        <dbReference type="EMBL" id="EIG26407.1"/>
    </source>
</evidence>
<proteinExistence type="predicted"/>
<protein>
    <submittedName>
        <fullName evidence="1">Uncharacterized protein</fullName>
    </submittedName>
</protein>
<dbReference type="AlphaFoldDB" id="I2NKP6"/>
<sequence length="52" mass="6250">MRRFFIDPVCIRLRRRPYSAYPSDGRRKEAFLMSIYGKRSSENLDIGFQTTF</sequence>
<comment type="caution">
    <text evidence="1">The sequence shown here is derived from an EMBL/GenBank/DDBJ whole genome shotgun (WGS) entry which is preliminary data.</text>
</comment>
<name>I2NKP6_NEISI</name>
<accession>I2NKP6</accession>